<keyword evidence="3" id="KW-1185">Reference proteome</keyword>
<proteinExistence type="predicted"/>
<gene>
    <name evidence="2" type="ORF">LTR78_001416</name>
</gene>
<organism evidence="2 3">
    <name type="scientific">Recurvomyces mirabilis</name>
    <dbReference type="NCBI Taxonomy" id="574656"/>
    <lineage>
        <taxon>Eukaryota</taxon>
        <taxon>Fungi</taxon>
        <taxon>Dikarya</taxon>
        <taxon>Ascomycota</taxon>
        <taxon>Pezizomycotina</taxon>
        <taxon>Dothideomycetes</taxon>
        <taxon>Dothideomycetidae</taxon>
        <taxon>Mycosphaerellales</taxon>
        <taxon>Teratosphaeriaceae</taxon>
        <taxon>Recurvomyces</taxon>
    </lineage>
</organism>
<evidence type="ECO:0000313" key="3">
    <source>
        <dbReference type="Proteomes" id="UP001274830"/>
    </source>
</evidence>
<evidence type="ECO:0000256" key="1">
    <source>
        <dbReference type="SAM" id="MobiDB-lite"/>
    </source>
</evidence>
<feature type="region of interest" description="Disordered" evidence="1">
    <location>
        <begin position="1"/>
        <end position="149"/>
    </location>
</feature>
<comment type="caution">
    <text evidence="2">The sequence shown here is derived from an EMBL/GenBank/DDBJ whole genome shotgun (WGS) entry which is preliminary data.</text>
</comment>
<accession>A0AAE0WW07</accession>
<dbReference type="EMBL" id="JAUTXT010000003">
    <property type="protein sequence ID" value="KAK3678963.1"/>
    <property type="molecule type" value="Genomic_DNA"/>
</dbReference>
<feature type="region of interest" description="Disordered" evidence="1">
    <location>
        <begin position="203"/>
        <end position="223"/>
    </location>
</feature>
<dbReference type="Proteomes" id="UP001274830">
    <property type="component" value="Unassembled WGS sequence"/>
</dbReference>
<reference evidence="2" key="1">
    <citation type="submission" date="2023-07" db="EMBL/GenBank/DDBJ databases">
        <title>Black Yeasts Isolated from many extreme environments.</title>
        <authorList>
            <person name="Coleine C."/>
            <person name="Stajich J.E."/>
            <person name="Selbmann L."/>
        </authorList>
    </citation>
    <scope>NUCLEOTIDE SEQUENCE</scope>
    <source>
        <strain evidence="2">CCFEE 5485</strain>
    </source>
</reference>
<evidence type="ECO:0000313" key="2">
    <source>
        <dbReference type="EMBL" id="KAK3678963.1"/>
    </source>
</evidence>
<sequence>MAPVTPSPHRFITSKQRSASPTKKAQPPSHKIVTSETSRSSHSDGFEGAGQFASTPRFAAGRKPARSSRPRSPPRSSFANALRATGHLRDDVEESALQTTNDEEMLDGEQANALPTTESSDQHNEFRALPFSPKRRRLDDLNPNDLESTPARYHLEPTFAKPQTPASAHRLNIPRFSTTAGAAPDGRDEISSQARSAFLRPSLAPTEASEPLPEAFSPHHRGQKFVPGGVAATVQQWVVEAGQAATQGRRGRGYLRGDDFELKFTVLDCKGNGPFMIMARTIEGDDARLLLTCGASPAQRTSTVQIGAMVGMRAPTWDIVVEEITWKVGIDWRVL</sequence>
<name>A0AAE0WW07_9PEZI</name>
<protein>
    <submittedName>
        <fullName evidence="2">Uncharacterized protein</fullName>
    </submittedName>
</protein>
<dbReference type="AlphaFoldDB" id="A0AAE0WW07"/>
<feature type="compositionally biased region" description="Polar residues" evidence="1">
    <location>
        <begin position="13"/>
        <end position="23"/>
    </location>
</feature>